<keyword evidence="6" id="KW-0106">Calcium</keyword>
<protein>
    <submittedName>
        <fullName evidence="8">Sulfatase</fullName>
    </submittedName>
</protein>
<organism evidence="8 9">
    <name type="scientific">Sinomicrobium weinanense</name>
    <dbReference type="NCBI Taxonomy" id="2842200"/>
    <lineage>
        <taxon>Bacteria</taxon>
        <taxon>Pseudomonadati</taxon>
        <taxon>Bacteroidota</taxon>
        <taxon>Flavobacteriia</taxon>
        <taxon>Flavobacteriales</taxon>
        <taxon>Flavobacteriaceae</taxon>
        <taxon>Sinomicrobium</taxon>
    </lineage>
</organism>
<dbReference type="InterPro" id="IPR050738">
    <property type="entry name" value="Sulfatase"/>
</dbReference>
<evidence type="ECO:0000313" key="9">
    <source>
        <dbReference type="Proteomes" id="UP000653730"/>
    </source>
</evidence>
<dbReference type="GO" id="GO:0004065">
    <property type="term" value="F:arylsulfatase activity"/>
    <property type="evidence" value="ECO:0007669"/>
    <property type="project" value="TreeGrafter"/>
</dbReference>
<sequence>MKKFTFMLPVLLLHFGMPWHIWPQAEKKPNIIVFLVDDMGWQDTSVPFWARETPLNRKYHTPNMERLARQGMKFTNAYATSVCTPTRVSMLTGMNAAHHRVTNWTSPKANNNTDYPDQQFGPADWNFNGLSPAPGVDHTIYATPLPQLLKKAGYYTIHIGKAHFGSDGTPGSDPLNLGFMVNIAGHAAGHPQSYLGEKNFGNIPGKAGWQAVPGLKEYHGKDIFLTEALTQEAIRAIEKPVSEEQPFFLNMAHYAVHVPLDKDKRFYKKYIAAGLEEKEARYAALIEGMDKSLGDLMDYLKARKIEDNTVIIFMSDNGGLSLAPPRGGVPHTHNLPLKAGKGSLYEGGIRVPMIAKWKGKIKAGTVTKYGVMIEDYFPTILEIAGVTSPNTVQQIDGKSFVHMLKTPALIDSTRTFIWHTPNKWIPDNGPGINYKSAIRQGAWKLIYNMRNRSLELYNLHEDLGETTDLAEQYPEKVKQLSALLSKQLREWKAPMPLIKNSGRSVPLPSKP</sequence>
<evidence type="ECO:0000256" key="3">
    <source>
        <dbReference type="ARBA" id="ARBA00022723"/>
    </source>
</evidence>
<evidence type="ECO:0000256" key="2">
    <source>
        <dbReference type="ARBA" id="ARBA00008779"/>
    </source>
</evidence>
<accession>A0A926JT76</accession>
<comment type="cofactor">
    <cofactor evidence="1">
        <name>Ca(2+)</name>
        <dbReference type="ChEBI" id="CHEBI:29108"/>
    </cofactor>
</comment>
<feature type="domain" description="Sulfatase N-terminal" evidence="7">
    <location>
        <begin position="29"/>
        <end position="386"/>
    </location>
</feature>
<evidence type="ECO:0000256" key="5">
    <source>
        <dbReference type="ARBA" id="ARBA00022801"/>
    </source>
</evidence>
<dbReference type="PANTHER" id="PTHR42693">
    <property type="entry name" value="ARYLSULFATASE FAMILY MEMBER"/>
    <property type="match status" value="1"/>
</dbReference>
<dbReference type="SUPFAM" id="SSF53649">
    <property type="entry name" value="Alkaline phosphatase-like"/>
    <property type="match status" value="1"/>
</dbReference>
<dbReference type="Pfam" id="PF00884">
    <property type="entry name" value="Sulfatase"/>
    <property type="match status" value="1"/>
</dbReference>
<dbReference type="GO" id="GO:0046872">
    <property type="term" value="F:metal ion binding"/>
    <property type="evidence" value="ECO:0007669"/>
    <property type="project" value="UniProtKB-KW"/>
</dbReference>
<dbReference type="AlphaFoldDB" id="A0A926JT76"/>
<evidence type="ECO:0000256" key="6">
    <source>
        <dbReference type="ARBA" id="ARBA00022837"/>
    </source>
</evidence>
<evidence type="ECO:0000313" key="8">
    <source>
        <dbReference type="EMBL" id="MBC9797085.1"/>
    </source>
</evidence>
<dbReference type="PANTHER" id="PTHR42693:SF42">
    <property type="entry name" value="ARYLSULFATASE G"/>
    <property type="match status" value="1"/>
</dbReference>
<reference evidence="8 9" key="1">
    <citation type="submission" date="2020-09" db="EMBL/GenBank/DDBJ databases">
        <title>Sinomicrobium weinanense sp. nov., a halophilic bacteria isolated from saline-alkali soil.</title>
        <authorList>
            <person name="Wu P."/>
            <person name="Ren H."/>
            <person name="Mei Y."/>
            <person name="Liang Y."/>
            <person name="Chen Z."/>
        </authorList>
    </citation>
    <scope>NUCLEOTIDE SEQUENCE [LARGE SCALE GENOMIC DNA]</scope>
    <source>
        <strain evidence="8 9">FJxs</strain>
    </source>
</reference>
<keyword evidence="4" id="KW-0732">Signal</keyword>
<dbReference type="InterPro" id="IPR000917">
    <property type="entry name" value="Sulfatase_N"/>
</dbReference>
<keyword evidence="9" id="KW-1185">Reference proteome</keyword>
<evidence type="ECO:0000256" key="1">
    <source>
        <dbReference type="ARBA" id="ARBA00001913"/>
    </source>
</evidence>
<keyword evidence="3" id="KW-0479">Metal-binding</keyword>
<comment type="caution">
    <text evidence="8">The sequence shown here is derived from an EMBL/GenBank/DDBJ whole genome shotgun (WGS) entry which is preliminary data.</text>
</comment>
<gene>
    <name evidence="8" type="ORF">IBL28_13995</name>
</gene>
<proteinExistence type="inferred from homology"/>
<dbReference type="Gene3D" id="3.30.1120.10">
    <property type="match status" value="1"/>
</dbReference>
<dbReference type="InterPro" id="IPR017850">
    <property type="entry name" value="Alkaline_phosphatase_core_sf"/>
</dbReference>
<keyword evidence="5" id="KW-0378">Hydrolase</keyword>
<comment type="similarity">
    <text evidence="2">Belongs to the sulfatase family.</text>
</comment>
<dbReference type="RefSeq" id="WP_187966224.1">
    <property type="nucleotide sequence ID" value="NZ_JACVDC010000045.1"/>
</dbReference>
<dbReference type="Gene3D" id="3.40.720.10">
    <property type="entry name" value="Alkaline Phosphatase, subunit A"/>
    <property type="match status" value="1"/>
</dbReference>
<dbReference type="PROSITE" id="PS00523">
    <property type="entry name" value="SULFATASE_1"/>
    <property type="match status" value="1"/>
</dbReference>
<dbReference type="InterPro" id="IPR024607">
    <property type="entry name" value="Sulfatase_CS"/>
</dbReference>
<evidence type="ECO:0000259" key="7">
    <source>
        <dbReference type="Pfam" id="PF00884"/>
    </source>
</evidence>
<evidence type="ECO:0000256" key="4">
    <source>
        <dbReference type="ARBA" id="ARBA00022729"/>
    </source>
</evidence>
<dbReference type="Proteomes" id="UP000653730">
    <property type="component" value="Unassembled WGS sequence"/>
</dbReference>
<dbReference type="CDD" id="cd16144">
    <property type="entry name" value="ARS_like"/>
    <property type="match status" value="1"/>
</dbReference>
<name>A0A926JT76_9FLAO</name>
<dbReference type="EMBL" id="JACVDC010000045">
    <property type="protein sequence ID" value="MBC9797085.1"/>
    <property type="molecule type" value="Genomic_DNA"/>
</dbReference>